<organism evidence="1 2">
    <name type="scientific">Oryza meyeriana var. granulata</name>
    <dbReference type="NCBI Taxonomy" id="110450"/>
    <lineage>
        <taxon>Eukaryota</taxon>
        <taxon>Viridiplantae</taxon>
        <taxon>Streptophyta</taxon>
        <taxon>Embryophyta</taxon>
        <taxon>Tracheophyta</taxon>
        <taxon>Spermatophyta</taxon>
        <taxon>Magnoliopsida</taxon>
        <taxon>Liliopsida</taxon>
        <taxon>Poales</taxon>
        <taxon>Poaceae</taxon>
        <taxon>BOP clade</taxon>
        <taxon>Oryzoideae</taxon>
        <taxon>Oryzeae</taxon>
        <taxon>Oryzinae</taxon>
        <taxon>Oryza</taxon>
        <taxon>Oryza meyeriana</taxon>
    </lineage>
</organism>
<keyword evidence="2" id="KW-1185">Reference proteome</keyword>
<sequence>MAQCQPRYQGNKLMTRRMIPELGGPEGMHGPILMRRMAPPNDPAIATSCRVWKTIGHTHYCVEISMHDTVHGRCCSDVLTISWQEGITMSKKLIAVMNKIGTHGV</sequence>
<dbReference type="EMBL" id="SPHZ02000007">
    <property type="protein sequence ID" value="KAF0909327.1"/>
    <property type="molecule type" value="Genomic_DNA"/>
</dbReference>
<name>A0A6G1DA62_9ORYZ</name>
<comment type="caution">
    <text evidence="1">The sequence shown here is derived from an EMBL/GenBank/DDBJ whole genome shotgun (WGS) entry which is preliminary data.</text>
</comment>
<dbReference type="AlphaFoldDB" id="A0A6G1DA62"/>
<protein>
    <submittedName>
        <fullName evidence="1">Uncharacterized protein</fullName>
    </submittedName>
</protein>
<accession>A0A6G1DA62</accession>
<gene>
    <name evidence="1" type="ORF">E2562_035191</name>
</gene>
<dbReference type="Proteomes" id="UP000479710">
    <property type="component" value="Unassembled WGS sequence"/>
</dbReference>
<evidence type="ECO:0000313" key="2">
    <source>
        <dbReference type="Proteomes" id="UP000479710"/>
    </source>
</evidence>
<proteinExistence type="predicted"/>
<reference evidence="1 2" key="1">
    <citation type="submission" date="2019-11" db="EMBL/GenBank/DDBJ databases">
        <title>Whole genome sequence of Oryza granulata.</title>
        <authorList>
            <person name="Li W."/>
        </authorList>
    </citation>
    <scope>NUCLEOTIDE SEQUENCE [LARGE SCALE GENOMIC DNA]</scope>
    <source>
        <strain evidence="2">cv. Menghai</strain>
        <tissue evidence="1">Leaf</tissue>
    </source>
</reference>
<evidence type="ECO:0000313" key="1">
    <source>
        <dbReference type="EMBL" id="KAF0909327.1"/>
    </source>
</evidence>